<protein>
    <submittedName>
        <fullName evidence="1">Uncharacterized protein</fullName>
    </submittedName>
</protein>
<organism evidence="1">
    <name type="scientific">Pseudomonas phage Cygsa01</name>
    <dbReference type="NCBI Taxonomy" id="3138529"/>
    <lineage>
        <taxon>Viruses</taxon>
    </lineage>
</organism>
<accession>A0AAU6W424</accession>
<evidence type="ECO:0000313" key="1">
    <source>
        <dbReference type="EMBL" id="XAI71118.1"/>
    </source>
</evidence>
<gene>
    <name evidence="1" type="ORF">Cygsa01_00072</name>
</gene>
<sequence length="104" mass="11618">MEPKHKFFIDPSEKAHITLVVTRGPLAGKTLRFLSYDGSSALAGMEIELTIYYEVLDNTTGAIVRAFRKGEKPTLDETHHAACEIFVGYFQSIAGDDDEDKKPR</sequence>
<name>A0AAU6W424_9VIRU</name>
<reference evidence="1" key="1">
    <citation type="journal article" date="2024" name="J. Gen. Virol.">
        <title>Novel phages of Pseudomonas syringae unveil numerous potential auxiliary metabolic genes.</title>
        <authorList>
            <person name="Feltin C."/>
            <person name="Garneau J.R."/>
            <person name="Morris C.E."/>
            <person name="Berard A."/>
            <person name="Torres-Barcelo C."/>
        </authorList>
    </citation>
    <scope>NUCLEOTIDE SEQUENCE</scope>
</reference>
<proteinExistence type="predicted"/>
<dbReference type="EMBL" id="PP179332">
    <property type="protein sequence ID" value="XAI71118.1"/>
    <property type="molecule type" value="Genomic_DNA"/>
</dbReference>